<keyword evidence="3" id="KW-1185">Reference proteome</keyword>
<proteinExistence type="predicted"/>
<evidence type="ECO:0000313" key="3">
    <source>
        <dbReference type="Proteomes" id="UP000271241"/>
    </source>
</evidence>
<gene>
    <name evidence="2" type="ORF">THASP1DRAFT_32808</name>
</gene>
<dbReference type="AlphaFoldDB" id="A0A4P9XJ10"/>
<accession>A0A4P9XJ10</accession>
<organism evidence="2 3">
    <name type="scientific">Thamnocephalis sphaerospora</name>
    <dbReference type="NCBI Taxonomy" id="78915"/>
    <lineage>
        <taxon>Eukaryota</taxon>
        <taxon>Fungi</taxon>
        <taxon>Fungi incertae sedis</taxon>
        <taxon>Zoopagomycota</taxon>
        <taxon>Zoopagomycotina</taxon>
        <taxon>Zoopagomycetes</taxon>
        <taxon>Zoopagales</taxon>
        <taxon>Sigmoideomycetaceae</taxon>
        <taxon>Thamnocephalis</taxon>
    </lineage>
</organism>
<dbReference type="PANTHER" id="PTHR13582">
    <property type="entry name" value="M-PHASE PHOSPHOPROTEIN 6"/>
    <property type="match status" value="1"/>
</dbReference>
<evidence type="ECO:0000256" key="1">
    <source>
        <dbReference type="SAM" id="MobiDB-lite"/>
    </source>
</evidence>
<feature type="compositionally biased region" description="Basic and acidic residues" evidence="1">
    <location>
        <begin position="104"/>
        <end position="117"/>
    </location>
</feature>
<name>A0A4P9XJ10_9FUNG</name>
<dbReference type="Pfam" id="PF10175">
    <property type="entry name" value="MPP6"/>
    <property type="match status" value="1"/>
</dbReference>
<evidence type="ECO:0000313" key="2">
    <source>
        <dbReference type="EMBL" id="RKP05351.1"/>
    </source>
</evidence>
<dbReference type="PANTHER" id="PTHR13582:SF0">
    <property type="entry name" value="M-PHASE PHOSPHOPROTEIN 6"/>
    <property type="match status" value="1"/>
</dbReference>
<protein>
    <submittedName>
        <fullName evidence="2">M-phase phospho protein 6-domain-containing protein</fullName>
    </submittedName>
</protein>
<dbReference type="STRING" id="78915.A0A4P9XJ10"/>
<dbReference type="InterPro" id="IPR019324">
    <property type="entry name" value="MPP6"/>
</dbReference>
<dbReference type="Proteomes" id="UP000271241">
    <property type="component" value="Unassembled WGS sequence"/>
</dbReference>
<feature type="region of interest" description="Disordered" evidence="1">
    <location>
        <begin position="96"/>
        <end position="195"/>
    </location>
</feature>
<reference evidence="3" key="1">
    <citation type="journal article" date="2018" name="Nat. Microbiol.">
        <title>Leveraging single-cell genomics to expand the fungal tree of life.</title>
        <authorList>
            <person name="Ahrendt S.R."/>
            <person name="Quandt C.A."/>
            <person name="Ciobanu D."/>
            <person name="Clum A."/>
            <person name="Salamov A."/>
            <person name="Andreopoulos B."/>
            <person name="Cheng J.F."/>
            <person name="Woyke T."/>
            <person name="Pelin A."/>
            <person name="Henrissat B."/>
            <person name="Reynolds N.K."/>
            <person name="Benny G.L."/>
            <person name="Smith M.E."/>
            <person name="James T.Y."/>
            <person name="Grigoriev I.V."/>
        </authorList>
    </citation>
    <scope>NUCLEOTIDE SEQUENCE [LARGE SCALE GENOMIC DNA]</scope>
    <source>
        <strain evidence="3">RSA 1356</strain>
    </source>
</reference>
<dbReference type="EMBL" id="KZ993161">
    <property type="protein sequence ID" value="RKP05351.1"/>
    <property type="molecule type" value="Genomic_DNA"/>
</dbReference>
<dbReference type="OrthoDB" id="20403at2759"/>
<dbReference type="GO" id="GO:0000460">
    <property type="term" value="P:maturation of 5.8S rRNA"/>
    <property type="evidence" value="ECO:0007669"/>
    <property type="project" value="TreeGrafter"/>
</dbReference>
<sequence length="195" mass="22248">MTTPAAPKARQLSSSLLGMRFMQRQREQEEQKRVEQEEKRTISEAHWAIRYSGDDAKQATTRQAIKYEPSFLSFEETSTLGRQSFRQFNKEVDKLARTTAEQQQADREEEKERRQGLSDEQMAGWYADRDKPRKQRVSAAAEGKGKGKRSRKDSDSDTVPGAKRHSSPANKQQEPSGVDVRGDGFLRPVDADEDN</sequence>